<evidence type="ECO:0000313" key="3">
    <source>
        <dbReference type="Proteomes" id="UP001153636"/>
    </source>
</evidence>
<organism evidence="2 3">
    <name type="scientific">Psylliodes chrysocephalus</name>
    <dbReference type="NCBI Taxonomy" id="3402493"/>
    <lineage>
        <taxon>Eukaryota</taxon>
        <taxon>Metazoa</taxon>
        <taxon>Ecdysozoa</taxon>
        <taxon>Arthropoda</taxon>
        <taxon>Hexapoda</taxon>
        <taxon>Insecta</taxon>
        <taxon>Pterygota</taxon>
        <taxon>Neoptera</taxon>
        <taxon>Endopterygota</taxon>
        <taxon>Coleoptera</taxon>
        <taxon>Polyphaga</taxon>
        <taxon>Cucujiformia</taxon>
        <taxon>Chrysomeloidea</taxon>
        <taxon>Chrysomelidae</taxon>
        <taxon>Galerucinae</taxon>
        <taxon>Alticini</taxon>
        <taxon>Psylliodes</taxon>
    </lineage>
</organism>
<reference evidence="2" key="1">
    <citation type="submission" date="2022-01" db="EMBL/GenBank/DDBJ databases">
        <authorList>
            <person name="King R."/>
        </authorList>
    </citation>
    <scope>NUCLEOTIDE SEQUENCE</scope>
</reference>
<name>A0A9P0CDI4_9CUCU</name>
<dbReference type="EMBL" id="OV651822">
    <property type="protein sequence ID" value="CAH1100049.1"/>
    <property type="molecule type" value="Genomic_DNA"/>
</dbReference>
<dbReference type="AlphaFoldDB" id="A0A9P0CDI4"/>
<sequence>MNFVPFLWIIFMVFDTGELGESFYCFHCHQTSKECKNGVNLHMVNCSTNKCFILKYETEMPGVKVLATFRGCYVQPEFEIMTSVITEKHAVTEKHFHLCNYTLCNKCVESRLISCSICIFLLVQTFLLLFR</sequence>
<feature type="chain" id="PRO_5040231427" description="Protein quiver" evidence="1">
    <location>
        <begin position="21"/>
        <end position="131"/>
    </location>
</feature>
<evidence type="ECO:0000313" key="2">
    <source>
        <dbReference type="EMBL" id="CAH1100049.1"/>
    </source>
</evidence>
<proteinExistence type="predicted"/>
<feature type="signal peptide" evidence="1">
    <location>
        <begin position="1"/>
        <end position="20"/>
    </location>
</feature>
<keyword evidence="1" id="KW-0732">Signal</keyword>
<accession>A0A9P0CDI4</accession>
<evidence type="ECO:0008006" key="4">
    <source>
        <dbReference type="Google" id="ProtNLM"/>
    </source>
</evidence>
<gene>
    <name evidence="2" type="ORF">PSYICH_LOCUS1730</name>
</gene>
<dbReference type="Proteomes" id="UP001153636">
    <property type="component" value="Chromosome 10"/>
</dbReference>
<keyword evidence="3" id="KW-1185">Reference proteome</keyword>
<dbReference type="OrthoDB" id="6682462at2759"/>
<evidence type="ECO:0000256" key="1">
    <source>
        <dbReference type="SAM" id="SignalP"/>
    </source>
</evidence>
<protein>
    <recommendedName>
        <fullName evidence="4">Protein quiver</fullName>
    </recommendedName>
</protein>